<accession>A0A0C2GCD7</accession>
<evidence type="ECO:0000256" key="1">
    <source>
        <dbReference type="SAM" id="Phobius"/>
    </source>
</evidence>
<dbReference type="Proteomes" id="UP000054047">
    <property type="component" value="Unassembled WGS sequence"/>
</dbReference>
<feature type="transmembrane region" description="Helical" evidence="1">
    <location>
        <begin position="52"/>
        <end position="69"/>
    </location>
</feature>
<name>A0A0C2GCD7_9BILA</name>
<proteinExistence type="predicted"/>
<keyword evidence="1" id="KW-0812">Transmembrane</keyword>
<dbReference type="EMBL" id="KN732763">
    <property type="protein sequence ID" value="KIH58735.1"/>
    <property type="molecule type" value="Genomic_DNA"/>
</dbReference>
<keyword evidence="1" id="KW-0472">Membrane</keyword>
<dbReference type="AlphaFoldDB" id="A0A0C2GCD7"/>
<protein>
    <submittedName>
        <fullName evidence="2">Uncharacterized protein</fullName>
    </submittedName>
</protein>
<keyword evidence="1" id="KW-1133">Transmembrane helix</keyword>
<keyword evidence="3" id="KW-1185">Reference proteome</keyword>
<organism evidence="2 3">
    <name type="scientific">Ancylostoma duodenale</name>
    <dbReference type="NCBI Taxonomy" id="51022"/>
    <lineage>
        <taxon>Eukaryota</taxon>
        <taxon>Metazoa</taxon>
        <taxon>Ecdysozoa</taxon>
        <taxon>Nematoda</taxon>
        <taxon>Chromadorea</taxon>
        <taxon>Rhabditida</taxon>
        <taxon>Rhabditina</taxon>
        <taxon>Rhabditomorpha</taxon>
        <taxon>Strongyloidea</taxon>
        <taxon>Ancylostomatidae</taxon>
        <taxon>Ancylostomatinae</taxon>
        <taxon>Ancylostoma</taxon>
    </lineage>
</organism>
<gene>
    <name evidence="2" type="ORF">ANCDUO_11052</name>
</gene>
<reference evidence="2 3" key="1">
    <citation type="submission" date="2013-12" db="EMBL/GenBank/DDBJ databases">
        <title>Draft genome of the parsitic nematode Ancylostoma duodenale.</title>
        <authorList>
            <person name="Mitreva M."/>
        </authorList>
    </citation>
    <scope>NUCLEOTIDE SEQUENCE [LARGE SCALE GENOMIC DNA]</scope>
    <source>
        <strain evidence="2 3">Zhejiang</strain>
    </source>
</reference>
<feature type="transmembrane region" description="Helical" evidence="1">
    <location>
        <begin position="12"/>
        <end position="32"/>
    </location>
</feature>
<dbReference type="OrthoDB" id="425344at2759"/>
<evidence type="ECO:0000313" key="3">
    <source>
        <dbReference type="Proteomes" id="UP000054047"/>
    </source>
</evidence>
<sequence length="71" mass="7865">MPPNPFSCFSRRILFPVAVITIFGPITVKSLVIWRTDLLATRGEVRQAAGNHSVLTFWLCAAIVLVQIGRV</sequence>
<evidence type="ECO:0000313" key="2">
    <source>
        <dbReference type="EMBL" id="KIH58735.1"/>
    </source>
</evidence>